<comment type="subcellular location">
    <subcellularLocation>
        <location evidence="1">Cytoplasm</location>
    </subcellularLocation>
</comment>
<dbReference type="InterPro" id="IPR027417">
    <property type="entry name" value="P-loop_NTPase"/>
</dbReference>
<dbReference type="InterPro" id="IPR047038">
    <property type="entry name" value="eEF3_chromodomain-like_sf"/>
</dbReference>
<dbReference type="PANTHER" id="PTHR19211">
    <property type="entry name" value="ATP-BINDING TRANSPORT PROTEIN-RELATED"/>
    <property type="match status" value="1"/>
</dbReference>
<evidence type="ECO:0000256" key="7">
    <source>
        <dbReference type="ARBA" id="ARBA00022768"/>
    </source>
</evidence>
<evidence type="ECO:0000256" key="3">
    <source>
        <dbReference type="ARBA" id="ARBA00011054"/>
    </source>
</evidence>
<dbReference type="GO" id="GO:0005524">
    <property type="term" value="F:ATP binding"/>
    <property type="evidence" value="ECO:0007669"/>
    <property type="project" value="UniProtKB-KW"/>
</dbReference>
<dbReference type="InterPro" id="IPR016024">
    <property type="entry name" value="ARM-type_fold"/>
</dbReference>
<accession>A0AB34J6F6</accession>
<feature type="domain" description="ABC transporter" evidence="11">
    <location>
        <begin position="646"/>
        <end position="979"/>
    </location>
</feature>
<dbReference type="InterPro" id="IPR003593">
    <property type="entry name" value="AAA+_ATPase"/>
</dbReference>
<comment type="caution">
    <text evidence="12">The sequence shown here is derived from an EMBL/GenBank/DDBJ whole genome shotgun (WGS) entry which is preliminary data.</text>
</comment>
<dbReference type="GO" id="GO:0003746">
    <property type="term" value="F:translation elongation factor activity"/>
    <property type="evidence" value="ECO:0007669"/>
    <property type="project" value="UniProtKB-KW"/>
</dbReference>
<evidence type="ECO:0000256" key="6">
    <source>
        <dbReference type="ARBA" id="ARBA00022741"/>
    </source>
</evidence>
<keyword evidence="8" id="KW-0067">ATP-binding</keyword>
<comment type="pathway">
    <text evidence="2">Protein biosynthesis; polypeptide chain elongation.</text>
</comment>
<dbReference type="SUPFAM" id="SSF48371">
    <property type="entry name" value="ARM repeat"/>
    <property type="match status" value="1"/>
</dbReference>
<dbReference type="PROSITE" id="PS00211">
    <property type="entry name" value="ABC_TRANSPORTER_1"/>
    <property type="match status" value="2"/>
</dbReference>
<dbReference type="Pfam" id="PF00005">
    <property type="entry name" value="ABC_tran"/>
    <property type="match status" value="3"/>
</dbReference>
<feature type="domain" description="ABC transporter" evidence="11">
    <location>
        <begin position="402"/>
        <end position="618"/>
    </location>
</feature>
<evidence type="ECO:0000256" key="2">
    <source>
        <dbReference type="ARBA" id="ARBA00004815"/>
    </source>
</evidence>
<dbReference type="SMART" id="SM00382">
    <property type="entry name" value="AAA"/>
    <property type="match status" value="2"/>
</dbReference>
<evidence type="ECO:0000313" key="13">
    <source>
        <dbReference type="Proteomes" id="UP001515480"/>
    </source>
</evidence>
<dbReference type="InterPro" id="IPR011989">
    <property type="entry name" value="ARM-like"/>
</dbReference>
<dbReference type="Gene3D" id="2.40.50.990">
    <property type="match status" value="1"/>
</dbReference>
<comment type="similarity">
    <text evidence="3">Belongs to the ABC transporter superfamily. ABCF family. EF3 subfamily.</text>
</comment>
<dbReference type="AlphaFoldDB" id="A0AB34J6F6"/>
<dbReference type="InterPro" id="IPR050611">
    <property type="entry name" value="ABCF"/>
</dbReference>
<reference evidence="12 13" key="1">
    <citation type="journal article" date="2024" name="Science">
        <title>Giant polyketide synthase enzymes in the biosynthesis of giant marine polyether toxins.</title>
        <authorList>
            <person name="Fallon T.R."/>
            <person name="Shende V.V."/>
            <person name="Wierzbicki I.H."/>
            <person name="Pendleton A.L."/>
            <person name="Watervoot N.F."/>
            <person name="Auber R.P."/>
            <person name="Gonzalez D.J."/>
            <person name="Wisecaver J.H."/>
            <person name="Moore B.S."/>
        </authorList>
    </citation>
    <scope>NUCLEOTIDE SEQUENCE [LARGE SCALE GENOMIC DNA]</scope>
    <source>
        <strain evidence="12 13">12B1</strain>
    </source>
</reference>
<evidence type="ECO:0000256" key="8">
    <source>
        <dbReference type="ARBA" id="ARBA00022840"/>
    </source>
</evidence>
<dbReference type="EMBL" id="JBGBPQ010000013">
    <property type="protein sequence ID" value="KAL1512245.1"/>
    <property type="molecule type" value="Genomic_DNA"/>
</dbReference>
<dbReference type="GO" id="GO:0005737">
    <property type="term" value="C:cytoplasm"/>
    <property type="evidence" value="ECO:0007669"/>
    <property type="project" value="UniProtKB-SubCell"/>
</dbReference>
<keyword evidence="6" id="KW-0547">Nucleotide-binding</keyword>
<keyword evidence="4" id="KW-0963">Cytoplasm</keyword>
<keyword evidence="5" id="KW-0677">Repeat</keyword>
<dbReference type="Pfam" id="PF24984">
    <property type="entry name" value="HEAT_EF3_GNC1"/>
    <property type="match status" value="1"/>
</dbReference>
<dbReference type="SUPFAM" id="SSF52540">
    <property type="entry name" value="P-loop containing nucleoside triphosphate hydrolases"/>
    <property type="match status" value="2"/>
</dbReference>
<evidence type="ECO:0000256" key="1">
    <source>
        <dbReference type="ARBA" id="ARBA00004496"/>
    </source>
</evidence>
<proteinExistence type="inferred from homology"/>
<evidence type="ECO:0000256" key="9">
    <source>
        <dbReference type="ARBA" id="ARBA00022917"/>
    </source>
</evidence>
<evidence type="ECO:0000256" key="10">
    <source>
        <dbReference type="ARBA" id="ARBA00049360"/>
    </source>
</evidence>
<dbReference type="PROSITE" id="PS50893">
    <property type="entry name" value="ABC_TRANSPORTER_2"/>
    <property type="match status" value="2"/>
</dbReference>
<dbReference type="Pfam" id="PF24987">
    <property type="entry name" value="HEAT_EF3_N"/>
    <property type="match status" value="1"/>
</dbReference>
<gene>
    <name evidence="12" type="ORF">AB1Y20_005507</name>
</gene>
<name>A0AB34J6F6_PRYPA</name>
<dbReference type="Gene3D" id="3.40.50.300">
    <property type="entry name" value="P-loop containing nucleotide triphosphate hydrolases"/>
    <property type="match status" value="2"/>
</dbReference>
<sequence length="1045" mass="115916">MSKLPEDLPWSEAAKTLLEQTDKTSAKAVITAISKATDNKDTKEAAMQAVIDLATWAKTSGVFWVEPYLVTIFPSLCALLADKQRSVQLKAEAAGSAMMAALNPVAVDGMLPLLFKAFAEHRWQTKLGAVNMFAELAKNSPKTVSASLPTIVDKLMEVSQDPKPAIKESACKALKECCSVIDNADVYPLIDTVISANLNPDTEGESCLDKLVATTYVAAVDEPTLSIIMPVLFRGLRVKGNVNMVRKSAVVVDTMFKLVNNPADIAHFAPELIPELTKCSEEIAMPEVREKCGEALNTVKVTLGAFQAAKVDCSPVEVEAVLSEILTGNAYKSDEVTEWVSQVTAPLFAKCRPRKPEMVVPYLRATVSEAESIVLGEKFLEVASEKFGAGKEEEVQEDHDDLEVLCDCKFSLAYGNRVLLHNTHLKLKRGKCYGLIGPNGAGKSTLMRSIAADLVEGFPKEIRSVYVECDVSATDADKICWKFIQEDPLLVQKTEEEVVNMMRSCSFTDVLIYGPVGSLSGGWRMRLALSRAMLKEPELLLLDEPTNHVDVHGVAWLTKYIQDLSEKKISSMIVSHDTVFLDNVAQDCVHYEKNRKLKVYKGNLSEFVKLVPEAAAYYSLESENVSFSFPDPGMLEGVTSKTKALMKMVDCSYRYPTRDTNTLYNISIQVSMASRVAVIGVNGAGKSTMIKMLIGELEPNEGEGRGEITRHPNMRLAYVAQHAFHHIENHLEKTPVGYLEWRFSGGMDREGQAKNFLELTEDEQKLIGQKVGQVEKLCSRRKGKKGHEYEVQFVGCQNPIDDNSWMAKDALLRMKWTDNSDKKRPEYDVGPALQKLMMQVDERIAFEASGIATKKLTQLNIQKHLDCFNLETQFGTYSKISALSGGQKVKVVLAACMWMEPHITILDEPTNFLDRDSLGALATAIKNYAGGVIIISHQREFYSALCPEVWSVVDGRCTVTGSEWMDAAEKARKKAEKEAAKTAMIGKEDKFDAFGNKIEEKQVAKKIPKSELKKIKKRVADLRKQGQEIYTDEEIEKEGYEVPLP</sequence>
<dbReference type="Gene3D" id="1.25.10.10">
    <property type="entry name" value="Leucine-rich Repeat Variant"/>
    <property type="match status" value="1"/>
</dbReference>
<dbReference type="GO" id="GO:0016887">
    <property type="term" value="F:ATP hydrolysis activity"/>
    <property type="evidence" value="ECO:0007669"/>
    <property type="project" value="InterPro"/>
</dbReference>
<keyword evidence="7" id="KW-0251">Elongation factor</keyword>
<dbReference type="PANTHER" id="PTHR19211:SF5">
    <property type="entry name" value="ELONGATION FACTOR 3A-RELATED"/>
    <property type="match status" value="1"/>
</dbReference>
<dbReference type="InterPro" id="IPR003439">
    <property type="entry name" value="ABC_transporter-like_ATP-bd"/>
</dbReference>
<keyword evidence="13" id="KW-1185">Reference proteome</keyword>
<keyword evidence="9" id="KW-0648">Protein biosynthesis</keyword>
<organism evidence="12 13">
    <name type="scientific">Prymnesium parvum</name>
    <name type="common">Toxic golden alga</name>
    <dbReference type="NCBI Taxonomy" id="97485"/>
    <lineage>
        <taxon>Eukaryota</taxon>
        <taxon>Haptista</taxon>
        <taxon>Haptophyta</taxon>
        <taxon>Prymnesiophyceae</taxon>
        <taxon>Prymnesiales</taxon>
        <taxon>Prymnesiaceae</taxon>
        <taxon>Prymnesium</taxon>
    </lineage>
</organism>
<comment type="catalytic activity">
    <reaction evidence="10">
        <text>ATP + H2O = ADP + phosphate + H(+)</text>
        <dbReference type="Rhea" id="RHEA:13065"/>
        <dbReference type="ChEBI" id="CHEBI:15377"/>
        <dbReference type="ChEBI" id="CHEBI:15378"/>
        <dbReference type="ChEBI" id="CHEBI:30616"/>
        <dbReference type="ChEBI" id="CHEBI:43474"/>
        <dbReference type="ChEBI" id="CHEBI:456216"/>
    </reaction>
</comment>
<evidence type="ECO:0000259" key="11">
    <source>
        <dbReference type="PROSITE" id="PS50893"/>
    </source>
</evidence>
<evidence type="ECO:0000313" key="12">
    <source>
        <dbReference type="EMBL" id="KAL1512245.1"/>
    </source>
</evidence>
<dbReference type="InterPro" id="IPR017871">
    <property type="entry name" value="ABC_transporter-like_CS"/>
</dbReference>
<protein>
    <recommendedName>
        <fullName evidence="11">ABC transporter domain-containing protein</fullName>
    </recommendedName>
</protein>
<dbReference type="CDD" id="cd03221">
    <property type="entry name" value="ABCF_EF-3"/>
    <property type="match status" value="1"/>
</dbReference>
<evidence type="ECO:0000256" key="4">
    <source>
        <dbReference type="ARBA" id="ARBA00022490"/>
    </source>
</evidence>
<dbReference type="Proteomes" id="UP001515480">
    <property type="component" value="Unassembled WGS sequence"/>
</dbReference>
<evidence type="ECO:0000256" key="5">
    <source>
        <dbReference type="ARBA" id="ARBA00022737"/>
    </source>
</evidence>